<protein>
    <submittedName>
        <fullName evidence="1">Uncharacterized protein</fullName>
    </submittedName>
</protein>
<dbReference type="AlphaFoldDB" id="A0A0B6ZD94"/>
<dbReference type="EMBL" id="HACG01019552">
    <property type="protein sequence ID" value="CEK66417.1"/>
    <property type="molecule type" value="Transcribed_RNA"/>
</dbReference>
<evidence type="ECO:0000313" key="1">
    <source>
        <dbReference type="EMBL" id="CEK66417.1"/>
    </source>
</evidence>
<organism evidence="1">
    <name type="scientific">Arion vulgaris</name>
    <dbReference type="NCBI Taxonomy" id="1028688"/>
    <lineage>
        <taxon>Eukaryota</taxon>
        <taxon>Metazoa</taxon>
        <taxon>Spiralia</taxon>
        <taxon>Lophotrochozoa</taxon>
        <taxon>Mollusca</taxon>
        <taxon>Gastropoda</taxon>
        <taxon>Heterobranchia</taxon>
        <taxon>Euthyneura</taxon>
        <taxon>Panpulmonata</taxon>
        <taxon>Eupulmonata</taxon>
        <taxon>Stylommatophora</taxon>
        <taxon>Helicina</taxon>
        <taxon>Arionoidea</taxon>
        <taxon>Arionidae</taxon>
        <taxon>Arion</taxon>
    </lineage>
</organism>
<accession>A0A0B6ZD94</accession>
<name>A0A0B6ZD94_9EUPU</name>
<reference evidence="1" key="1">
    <citation type="submission" date="2014-12" db="EMBL/GenBank/DDBJ databases">
        <title>Insight into the proteome of Arion vulgaris.</title>
        <authorList>
            <person name="Aradska J."/>
            <person name="Bulat T."/>
            <person name="Smidak R."/>
            <person name="Sarate P."/>
            <person name="Gangsoo J."/>
            <person name="Sialana F."/>
            <person name="Bilban M."/>
            <person name="Lubec G."/>
        </authorList>
    </citation>
    <scope>NUCLEOTIDE SEQUENCE</scope>
    <source>
        <tissue evidence="1">Skin</tissue>
    </source>
</reference>
<sequence length="74" mass="8396">QLCYSGSLVRLRLLAYFNGSSVKSKILQRAATRIMLVMATSVFSLVPKFCSFVTDDGQQLYLCHSQHSLIYKVY</sequence>
<proteinExistence type="predicted"/>
<gene>
    <name evidence="1" type="primary">ORF58651</name>
</gene>
<feature type="non-terminal residue" evidence="1">
    <location>
        <position position="1"/>
    </location>
</feature>